<organism evidence="2 3">
    <name type="scientific">Caenorhabditis briggsae</name>
    <dbReference type="NCBI Taxonomy" id="6238"/>
    <lineage>
        <taxon>Eukaryota</taxon>
        <taxon>Metazoa</taxon>
        <taxon>Ecdysozoa</taxon>
        <taxon>Nematoda</taxon>
        <taxon>Chromadorea</taxon>
        <taxon>Rhabditida</taxon>
        <taxon>Rhabditina</taxon>
        <taxon>Rhabditomorpha</taxon>
        <taxon>Rhabditoidea</taxon>
        <taxon>Rhabditidae</taxon>
        <taxon>Peloderinae</taxon>
        <taxon>Caenorhabditis</taxon>
    </lineage>
</organism>
<feature type="region of interest" description="Disordered" evidence="1">
    <location>
        <begin position="48"/>
        <end position="89"/>
    </location>
</feature>
<protein>
    <submittedName>
        <fullName evidence="2">Uncharacterized protein</fullName>
    </submittedName>
</protein>
<evidence type="ECO:0000256" key="1">
    <source>
        <dbReference type="SAM" id="MobiDB-lite"/>
    </source>
</evidence>
<gene>
    <name evidence="2" type="ORF">L5515_013649</name>
</gene>
<evidence type="ECO:0000313" key="3">
    <source>
        <dbReference type="Proteomes" id="UP000829354"/>
    </source>
</evidence>
<evidence type="ECO:0000313" key="2">
    <source>
        <dbReference type="EMBL" id="UMM16789.1"/>
    </source>
</evidence>
<reference evidence="2 3" key="1">
    <citation type="submission" date="2022-04" db="EMBL/GenBank/DDBJ databases">
        <title>Chromosome-level reference genomes for two strains of Caenorhabditis briggsae: an improved platform for comparative genomics.</title>
        <authorList>
            <person name="Stevens L."/>
            <person name="Andersen E."/>
        </authorList>
    </citation>
    <scope>NUCLEOTIDE SEQUENCE [LARGE SCALE GENOMIC DNA]</scope>
    <source>
        <strain evidence="2">VX34</strain>
        <tissue evidence="2">Whole-organism</tissue>
    </source>
</reference>
<sequence length="127" mass="14225">MLSVLKKTCERVAASKGSKKPPELSEFRENVETRDSVRWLWTAHTGKPWQSASKSLGDGKDNDQQISQLDKADVSSGSNGDRNDSMELKNAFSNSSIDVSTKSENWDNHEGLGLTREMWINLAWIII</sequence>
<feature type="compositionally biased region" description="Basic and acidic residues" evidence="1">
    <location>
        <begin position="20"/>
        <end position="31"/>
    </location>
</feature>
<dbReference type="AlphaFoldDB" id="A0AAE9J6L7"/>
<accession>A0AAE9J6L7</accession>
<name>A0AAE9J6L7_CAEBR</name>
<dbReference type="Proteomes" id="UP000829354">
    <property type="component" value="Chromosome II"/>
</dbReference>
<feature type="region of interest" description="Disordered" evidence="1">
    <location>
        <begin position="1"/>
        <end position="31"/>
    </location>
</feature>
<dbReference type="EMBL" id="CP092621">
    <property type="protein sequence ID" value="UMM16789.1"/>
    <property type="molecule type" value="Genomic_DNA"/>
</dbReference>
<keyword evidence="3" id="KW-1185">Reference proteome</keyword>
<proteinExistence type="predicted"/>